<comment type="caution">
    <text evidence="1">The sequence shown here is derived from an EMBL/GenBank/DDBJ whole genome shotgun (WGS) entry which is preliminary data.</text>
</comment>
<accession>A0ACC0AXC6</accession>
<proteinExistence type="predicted"/>
<reference evidence="2" key="1">
    <citation type="journal article" date="2023" name="Nat. Plants">
        <title>Single-cell RNA sequencing provides a high-resolution roadmap for understanding the multicellular compartmentation of specialized metabolism.</title>
        <authorList>
            <person name="Sun S."/>
            <person name="Shen X."/>
            <person name="Li Y."/>
            <person name="Li Y."/>
            <person name="Wang S."/>
            <person name="Li R."/>
            <person name="Zhang H."/>
            <person name="Shen G."/>
            <person name="Guo B."/>
            <person name="Wei J."/>
            <person name="Xu J."/>
            <person name="St-Pierre B."/>
            <person name="Chen S."/>
            <person name="Sun C."/>
        </authorList>
    </citation>
    <scope>NUCLEOTIDE SEQUENCE [LARGE SCALE GENOMIC DNA]</scope>
</reference>
<name>A0ACC0AXC6_CATRO</name>
<dbReference type="EMBL" id="CM044705">
    <property type="protein sequence ID" value="KAI5664925.1"/>
    <property type="molecule type" value="Genomic_DNA"/>
</dbReference>
<sequence>MAYASGSDRSSRHGKGKWFTGSFMSVMSKIARSRNKRPKVAREVPALTQKRKKPAEGGPVDPELIPSYDGHVAGSIWRGQDRGSLKFRSRYMALISVDISVLFDNENKLLDIRLRLDVMTADEVRWVLYRMQEI</sequence>
<keyword evidence="2" id="KW-1185">Reference proteome</keyword>
<dbReference type="Proteomes" id="UP001060085">
    <property type="component" value="Linkage Group LG05"/>
</dbReference>
<protein>
    <submittedName>
        <fullName evidence="1">Uncharacterized protein</fullName>
    </submittedName>
</protein>
<organism evidence="1 2">
    <name type="scientific">Catharanthus roseus</name>
    <name type="common">Madagascar periwinkle</name>
    <name type="synonym">Vinca rosea</name>
    <dbReference type="NCBI Taxonomy" id="4058"/>
    <lineage>
        <taxon>Eukaryota</taxon>
        <taxon>Viridiplantae</taxon>
        <taxon>Streptophyta</taxon>
        <taxon>Embryophyta</taxon>
        <taxon>Tracheophyta</taxon>
        <taxon>Spermatophyta</taxon>
        <taxon>Magnoliopsida</taxon>
        <taxon>eudicotyledons</taxon>
        <taxon>Gunneridae</taxon>
        <taxon>Pentapetalae</taxon>
        <taxon>asterids</taxon>
        <taxon>lamiids</taxon>
        <taxon>Gentianales</taxon>
        <taxon>Apocynaceae</taxon>
        <taxon>Rauvolfioideae</taxon>
        <taxon>Vinceae</taxon>
        <taxon>Catharanthinae</taxon>
        <taxon>Catharanthus</taxon>
    </lineage>
</organism>
<evidence type="ECO:0000313" key="1">
    <source>
        <dbReference type="EMBL" id="KAI5664925.1"/>
    </source>
</evidence>
<gene>
    <name evidence="1" type="ORF">M9H77_24248</name>
</gene>
<evidence type="ECO:0000313" key="2">
    <source>
        <dbReference type="Proteomes" id="UP001060085"/>
    </source>
</evidence>